<proteinExistence type="predicted"/>
<evidence type="ECO:0000313" key="3">
    <source>
        <dbReference type="EMBL" id="QOS40607.1"/>
    </source>
</evidence>
<evidence type="ECO:0000313" key="2">
    <source>
        <dbReference type="EMBL" id="MBB5217659.1"/>
    </source>
</evidence>
<evidence type="ECO:0000313" key="4">
    <source>
        <dbReference type="Proteomes" id="UP000578697"/>
    </source>
</evidence>
<evidence type="ECO:0000313" key="5">
    <source>
        <dbReference type="Proteomes" id="UP000593591"/>
    </source>
</evidence>
<dbReference type="Proteomes" id="UP000578697">
    <property type="component" value="Unassembled WGS sequence"/>
</dbReference>
<dbReference type="EMBL" id="JACHFR010000001">
    <property type="protein sequence ID" value="MBB5217659.1"/>
    <property type="molecule type" value="Genomic_DNA"/>
</dbReference>
<dbReference type="KEGG" id="trc:DYE49_09095"/>
<feature type="domain" description="Transposase (putative) YhgA-like" evidence="1">
    <location>
        <begin position="3"/>
        <end position="80"/>
    </location>
</feature>
<sequence>MPLRIISYDGASYKQEFLDKSNTKRYPVATLVLYFGTDSKWTAPKSLYECFDVPKELKPFVSDYKINVFDIAWLDDETISLFKSDFKFVAKYFQTKRLNKDYIPTSGELLHADSLMKLFTALTGDNSFETAYDEGNFKNKGGVTMCDVVERIENRGKADIIRKMLDAKALTVEQIADILKLPVEEVKKITQMVPVLN</sequence>
<organism evidence="2 4">
    <name type="scientific">Treponema rectale</name>
    <dbReference type="NCBI Taxonomy" id="744512"/>
    <lineage>
        <taxon>Bacteria</taxon>
        <taxon>Pseudomonadati</taxon>
        <taxon>Spirochaetota</taxon>
        <taxon>Spirochaetia</taxon>
        <taxon>Spirochaetales</taxon>
        <taxon>Treponemataceae</taxon>
        <taxon>Treponema</taxon>
    </lineage>
</organism>
<dbReference type="InterPro" id="IPR006842">
    <property type="entry name" value="Transposase_31"/>
</dbReference>
<evidence type="ECO:0000259" key="1">
    <source>
        <dbReference type="Pfam" id="PF04754"/>
    </source>
</evidence>
<dbReference type="EMBL" id="CP031517">
    <property type="protein sequence ID" value="QOS40607.1"/>
    <property type="molecule type" value="Genomic_DNA"/>
</dbReference>
<gene>
    <name evidence="3" type="ORF">DYE49_09095</name>
    <name evidence="2" type="ORF">HNP77_000003</name>
</gene>
<dbReference type="Proteomes" id="UP000593591">
    <property type="component" value="Chromosome"/>
</dbReference>
<dbReference type="Pfam" id="PF04754">
    <property type="entry name" value="Transposase_31"/>
    <property type="match status" value="1"/>
</dbReference>
<dbReference type="AlphaFoldDB" id="A0A840S579"/>
<reference evidence="3 5" key="1">
    <citation type="submission" date="2018-08" db="EMBL/GenBank/DDBJ databases">
        <title>The first complete genome of Treponema rectale (CHPAT), a commensal spirochete of the bovine rectum.</title>
        <authorList>
            <person name="Staton G.J."/>
            <person name="Clegg S.R."/>
            <person name="Carter S.D."/>
            <person name="Radford A.D."/>
            <person name="Darby A."/>
            <person name="Hall N."/>
            <person name="Birtles R.J."/>
            <person name="Evans N.J."/>
        </authorList>
    </citation>
    <scope>NUCLEOTIDE SEQUENCE [LARGE SCALE GENOMIC DNA]</scope>
    <source>
        <strain evidence="3 5">CHPA</strain>
    </source>
</reference>
<keyword evidence="4" id="KW-1185">Reference proteome</keyword>
<name>A0A840S579_9SPIR</name>
<reference evidence="2 4" key="2">
    <citation type="submission" date="2020-08" db="EMBL/GenBank/DDBJ databases">
        <title>Genomic Encyclopedia of Type Strains, Phase IV (KMG-IV): sequencing the most valuable type-strain genomes for metagenomic binning, comparative biology and taxonomic classification.</title>
        <authorList>
            <person name="Goeker M."/>
        </authorList>
    </citation>
    <scope>NUCLEOTIDE SEQUENCE [LARGE SCALE GENOMIC DNA]</scope>
    <source>
        <strain evidence="2 4">DSM 103679</strain>
    </source>
</reference>
<protein>
    <recommendedName>
        <fullName evidence="1">Transposase (putative) YhgA-like domain-containing protein</fullName>
    </recommendedName>
</protein>
<accession>A0A840S579</accession>